<dbReference type="AlphaFoldDB" id="A0AAF0JTY7"/>
<gene>
    <name evidence="2" type="ORF">L1994_00745</name>
</gene>
<keyword evidence="1" id="KW-0472">Membrane</keyword>
<organism evidence="2 3">
    <name type="scientific">Methanomicrobium antiquum</name>
    <dbReference type="NCBI Taxonomy" id="487686"/>
    <lineage>
        <taxon>Archaea</taxon>
        <taxon>Methanobacteriati</taxon>
        <taxon>Methanobacteriota</taxon>
        <taxon>Stenosarchaea group</taxon>
        <taxon>Methanomicrobia</taxon>
        <taxon>Methanomicrobiales</taxon>
        <taxon>Methanomicrobiaceae</taxon>
        <taxon>Methanomicrobium</taxon>
    </lineage>
</organism>
<evidence type="ECO:0000256" key="1">
    <source>
        <dbReference type="SAM" id="Phobius"/>
    </source>
</evidence>
<accession>A0AAF0JTY7</accession>
<proteinExistence type="predicted"/>
<name>A0AAF0JTY7_9EURY</name>
<keyword evidence="1" id="KW-1133">Transmembrane helix</keyword>
<dbReference type="Proteomes" id="UP001218895">
    <property type="component" value="Chromosome"/>
</dbReference>
<dbReference type="RefSeq" id="WP_278099795.1">
    <property type="nucleotide sequence ID" value="NZ_CP091092.1"/>
</dbReference>
<sequence>MSEKLVYGGAILSGGSLIISGLLIALMILVKNEGNSPGDFIYILPLMALLLIAGVAAIIYGSRDENTKP</sequence>
<dbReference type="KEGG" id="manq:L1994_00745"/>
<dbReference type="GeneID" id="79948879"/>
<dbReference type="EMBL" id="CP091092">
    <property type="protein sequence ID" value="WFN36958.1"/>
    <property type="molecule type" value="Genomic_DNA"/>
</dbReference>
<keyword evidence="3" id="KW-1185">Reference proteome</keyword>
<feature type="transmembrane region" description="Helical" evidence="1">
    <location>
        <begin position="6"/>
        <end position="28"/>
    </location>
</feature>
<evidence type="ECO:0000313" key="3">
    <source>
        <dbReference type="Proteomes" id="UP001218895"/>
    </source>
</evidence>
<keyword evidence="1" id="KW-0812">Transmembrane</keyword>
<evidence type="ECO:0000313" key="2">
    <source>
        <dbReference type="EMBL" id="WFN36958.1"/>
    </source>
</evidence>
<reference evidence="2" key="1">
    <citation type="submission" date="2022-01" db="EMBL/GenBank/DDBJ databases">
        <title>Complete genome of Methanomicrobium antiquum DSM 21220.</title>
        <authorList>
            <person name="Chen S.-C."/>
            <person name="You Y.-T."/>
            <person name="Zhou Y.-Z."/>
            <person name="Lai M.-C."/>
        </authorList>
    </citation>
    <scope>NUCLEOTIDE SEQUENCE</scope>
    <source>
        <strain evidence="2">DSM 21220</strain>
    </source>
</reference>
<feature type="transmembrane region" description="Helical" evidence="1">
    <location>
        <begin position="40"/>
        <end position="60"/>
    </location>
</feature>
<protein>
    <submittedName>
        <fullName evidence="2">Uncharacterized protein</fullName>
    </submittedName>
</protein>